<name>A0A1B4V8B1_9GAMM</name>
<dbReference type="InterPro" id="IPR014710">
    <property type="entry name" value="RmlC-like_jellyroll"/>
</dbReference>
<dbReference type="EMBL" id="AP014936">
    <property type="protein sequence ID" value="BAU47634.1"/>
    <property type="molecule type" value="Genomic_DNA"/>
</dbReference>
<dbReference type="SUPFAM" id="SSF51206">
    <property type="entry name" value="cAMP-binding domain-like"/>
    <property type="match status" value="1"/>
</dbReference>
<proteinExistence type="predicted"/>
<gene>
    <name evidence="1" type="ORF">SVA_1055</name>
</gene>
<accession>A0A1B4V8B1</accession>
<evidence type="ECO:0000313" key="2">
    <source>
        <dbReference type="Proteomes" id="UP000218899"/>
    </source>
</evidence>
<evidence type="ECO:0000313" key="1">
    <source>
        <dbReference type="EMBL" id="BAU47634.1"/>
    </source>
</evidence>
<dbReference type="RefSeq" id="WP_096459769.1">
    <property type="nucleotide sequence ID" value="NZ_AP014936.1"/>
</dbReference>
<dbReference type="OrthoDB" id="598113at2"/>
<dbReference type="Proteomes" id="UP000218899">
    <property type="component" value="Chromosome"/>
</dbReference>
<dbReference type="KEGG" id="sva:SVA_1055"/>
<sequence>MNVLEHFTGLSTLYLLTQDGRLGTVNPQRRFEEDDDLGRAFGAHNRELLAQYANQAGPPWRLGIVYRAAEARAWGNELMWLEEAMVRELYRVSGPAGSELTAFQKKNRETSLYRGGELLLDFRADATSTTPVYCPVLYNRGLPLGRLAPALGLAPGLEEARGPVLEVLNLLAPIPVSRRDVPAVAMLVDRVRRRLVRKEMRRTSGFSLLDRVHAAPGDAGADFFDVDRRDDRAVTLPTGFGQGGDAGERIEQVDRWLERPHRPVDAALLRRFVQFRDLDDRRLALLAQRSLVHTAPSGTRLLNQGMTDTWNMYLLEGSLSLEAADGQSLLVEAGGERAASPVSFLKPRKYTVTALTPVSFLWIPDALLADVLEPVKARTVPSALKR</sequence>
<reference evidence="1 2" key="1">
    <citation type="submission" date="2015-08" db="EMBL/GenBank/DDBJ databases">
        <title>Complete genome sequence of Sulfurifustis variabilis.</title>
        <authorList>
            <person name="Miura A."/>
            <person name="Kojima H."/>
            <person name="Fukui M."/>
        </authorList>
    </citation>
    <scope>NUCLEOTIDE SEQUENCE [LARGE SCALE GENOMIC DNA]</scope>
    <source>
        <strain evidence="2">skN76</strain>
    </source>
</reference>
<dbReference type="InterPro" id="IPR000595">
    <property type="entry name" value="cNMP-bd_dom"/>
</dbReference>
<dbReference type="AlphaFoldDB" id="A0A1B4V8B1"/>
<evidence type="ECO:0008006" key="3">
    <source>
        <dbReference type="Google" id="ProtNLM"/>
    </source>
</evidence>
<dbReference type="InterPro" id="IPR018490">
    <property type="entry name" value="cNMP-bd_dom_sf"/>
</dbReference>
<protein>
    <recommendedName>
        <fullName evidence="3">Cyclic nucleotide-binding domain-containing protein</fullName>
    </recommendedName>
</protein>
<dbReference type="Gene3D" id="2.60.120.10">
    <property type="entry name" value="Jelly Rolls"/>
    <property type="match status" value="1"/>
</dbReference>
<organism evidence="1 2">
    <name type="scientific">Sulfurifustis variabilis</name>
    <dbReference type="NCBI Taxonomy" id="1675686"/>
    <lineage>
        <taxon>Bacteria</taxon>
        <taxon>Pseudomonadati</taxon>
        <taxon>Pseudomonadota</taxon>
        <taxon>Gammaproteobacteria</taxon>
        <taxon>Acidiferrobacterales</taxon>
        <taxon>Acidiferrobacteraceae</taxon>
        <taxon>Sulfurifustis</taxon>
    </lineage>
</organism>
<dbReference type="CDD" id="cd00038">
    <property type="entry name" value="CAP_ED"/>
    <property type="match status" value="1"/>
</dbReference>
<keyword evidence="2" id="KW-1185">Reference proteome</keyword>